<dbReference type="Proteomes" id="UP001174677">
    <property type="component" value="Chromosome 12"/>
</dbReference>
<dbReference type="EMBL" id="JARPOI010000012">
    <property type="protein sequence ID" value="KAJ9167542.1"/>
    <property type="molecule type" value="Genomic_DNA"/>
</dbReference>
<reference evidence="1 2" key="1">
    <citation type="journal article" date="2023" name="Plant Biotechnol. J.">
        <title>Chromosome-level wild Hevea brasiliensis genome provides new tools for genomic-assisted breeding and valuable loci to elevate rubber yield.</title>
        <authorList>
            <person name="Cheng H."/>
            <person name="Song X."/>
            <person name="Hu Y."/>
            <person name="Wu T."/>
            <person name="Yang Q."/>
            <person name="An Z."/>
            <person name="Feng S."/>
            <person name="Deng Z."/>
            <person name="Wu W."/>
            <person name="Zeng X."/>
            <person name="Tu M."/>
            <person name="Wang X."/>
            <person name="Huang H."/>
        </authorList>
    </citation>
    <scope>NUCLEOTIDE SEQUENCE [LARGE SCALE GENOMIC DNA]</scope>
    <source>
        <strain evidence="1">MT/VB/25A 57/8</strain>
    </source>
</reference>
<gene>
    <name evidence="1" type="ORF">P3X46_022186</name>
</gene>
<keyword evidence="2" id="KW-1185">Reference proteome</keyword>
<evidence type="ECO:0000313" key="2">
    <source>
        <dbReference type="Proteomes" id="UP001174677"/>
    </source>
</evidence>
<proteinExistence type="predicted"/>
<name>A0ABQ9LHW7_HEVBR</name>
<organism evidence="1 2">
    <name type="scientific">Hevea brasiliensis</name>
    <name type="common">Para rubber tree</name>
    <name type="synonym">Siphonia brasiliensis</name>
    <dbReference type="NCBI Taxonomy" id="3981"/>
    <lineage>
        <taxon>Eukaryota</taxon>
        <taxon>Viridiplantae</taxon>
        <taxon>Streptophyta</taxon>
        <taxon>Embryophyta</taxon>
        <taxon>Tracheophyta</taxon>
        <taxon>Spermatophyta</taxon>
        <taxon>Magnoliopsida</taxon>
        <taxon>eudicotyledons</taxon>
        <taxon>Gunneridae</taxon>
        <taxon>Pentapetalae</taxon>
        <taxon>rosids</taxon>
        <taxon>fabids</taxon>
        <taxon>Malpighiales</taxon>
        <taxon>Euphorbiaceae</taxon>
        <taxon>Crotonoideae</taxon>
        <taxon>Micrandreae</taxon>
        <taxon>Hevea</taxon>
    </lineage>
</organism>
<accession>A0ABQ9LHW7</accession>
<comment type="caution">
    <text evidence="1">The sequence shown here is derived from an EMBL/GenBank/DDBJ whole genome shotgun (WGS) entry which is preliminary data.</text>
</comment>
<protein>
    <submittedName>
        <fullName evidence="1">Uncharacterized protein</fullName>
    </submittedName>
</protein>
<sequence length="166" mass="18000">MTDSERLQFVDYTFLDFQDTVMCHKILIASAESLPSKEVQSRLHDDASGSGDNINLDGSSVISAIVQADQIEVGIVKQGQVNVAGSNSCSGSEGTGPIHPVNPVDLECEPFAGEINLECSVEDSTFNKENKDNSNSASNTFNMVTKYDINGDLKCYRRRRISACGK</sequence>
<evidence type="ECO:0000313" key="1">
    <source>
        <dbReference type="EMBL" id="KAJ9167542.1"/>
    </source>
</evidence>